<evidence type="ECO:0000256" key="1">
    <source>
        <dbReference type="ARBA" id="ARBA00006596"/>
    </source>
</evidence>
<protein>
    <submittedName>
        <fullName evidence="6">Fe_hyd_lg_C domain-containing protein</fullName>
    </submittedName>
</protein>
<comment type="similarity">
    <text evidence="1">Belongs to the NARF family.</text>
</comment>
<proteinExistence type="inferred from homology"/>
<dbReference type="InterPro" id="IPR004108">
    <property type="entry name" value="Fe_hydrogenase_lsu_C"/>
</dbReference>
<evidence type="ECO:0000313" key="5">
    <source>
        <dbReference type="Proteomes" id="UP000276776"/>
    </source>
</evidence>
<dbReference type="OMA" id="INIPHLC"/>
<dbReference type="Pfam" id="PF02906">
    <property type="entry name" value="Fe_hyd_lg_C"/>
    <property type="match status" value="1"/>
</dbReference>
<organism evidence="6">
    <name type="scientific">Thelazia callipaeda</name>
    <name type="common">Oriental eyeworm</name>
    <name type="synonym">Parasitic nematode</name>
    <dbReference type="NCBI Taxonomy" id="103827"/>
    <lineage>
        <taxon>Eukaryota</taxon>
        <taxon>Metazoa</taxon>
        <taxon>Ecdysozoa</taxon>
        <taxon>Nematoda</taxon>
        <taxon>Chromadorea</taxon>
        <taxon>Rhabditida</taxon>
        <taxon>Spirurina</taxon>
        <taxon>Spiruromorpha</taxon>
        <taxon>Thelazioidea</taxon>
        <taxon>Thelaziidae</taxon>
        <taxon>Thelazia</taxon>
    </lineage>
</organism>
<reference evidence="6" key="1">
    <citation type="submission" date="2017-02" db="UniProtKB">
        <authorList>
            <consortium name="WormBaseParasite"/>
        </authorList>
    </citation>
    <scope>IDENTIFICATION</scope>
</reference>
<evidence type="ECO:0000259" key="3">
    <source>
        <dbReference type="Pfam" id="PF02906"/>
    </source>
</evidence>
<keyword evidence="5" id="KW-1185">Reference proteome</keyword>
<evidence type="ECO:0000313" key="6">
    <source>
        <dbReference type="WBParaSite" id="TCLT_0000601401-mRNA-1"/>
    </source>
</evidence>
<sequence>MDNDSGGFSGVVKILNVDDFLVPSQACVLPLSGESDMKVGIKIKGQSKVAKKKVVVTLNDCLACSGCITSAETILVGEQSEARFLEGLMNSELSVLTVSPQSLASIAYKRGCQISEAAELVGKNFKSLGVRYVVDSSFGRQLTLSLSYDEFKKQHLKKPILTGVCPGFVCYAEKTHGELLIPHMSRVRSPQAVMGALVKDYLARKFDLKPEKIFHTAVMPCFDKKLEAARPHPLKFQYREVDCVLSTAEVDKLLSENSSFDFRPSNEAINWLNAIENGFVINTDGGSSGGYAEYVVERFITELNKPKVCHKSFLLVATEQSNNRHHFREKNLEIIDVFDGAEKLLTVAKCYGFRNIQNHVQKLKRSKCNYDYVEIMACPSGCINGVGQIRGVSEEGKKQILTLVESPSRSSSSESQQELEELKKEWSILNPDWTNLLYTQYQSVTNSVRGNIGSDW</sequence>
<dbReference type="Gene3D" id="3.40.950.10">
    <property type="entry name" value="Fe-only Hydrogenase (Larger Subunit), Chain L, domain 3"/>
    <property type="match status" value="1"/>
</dbReference>
<dbReference type="OrthoDB" id="10253113at2759"/>
<dbReference type="InterPro" id="IPR009016">
    <property type="entry name" value="Fe_hydrogenase"/>
</dbReference>
<accession>A0A0N5CZS8</accession>
<dbReference type="Proteomes" id="UP000276776">
    <property type="component" value="Unassembled WGS sequence"/>
</dbReference>
<gene>
    <name evidence="4" type="ORF">TCLT_LOCUS6003</name>
</gene>
<feature type="domain" description="Iron hydrogenase large subunit C-terminal" evidence="3">
    <location>
        <begin position="95"/>
        <end position="385"/>
    </location>
</feature>
<dbReference type="AlphaFoldDB" id="A0A0N5CZS8"/>
<dbReference type="WBParaSite" id="TCLT_0000601401-mRNA-1">
    <property type="protein sequence ID" value="TCLT_0000601401-mRNA-1"/>
    <property type="gene ID" value="TCLT_0000601401"/>
</dbReference>
<dbReference type="InterPro" id="IPR050340">
    <property type="entry name" value="Cytosolic_Fe-S_CAF"/>
</dbReference>
<dbReference type="PANTHER" id="PTHR11615">
    <property type="entry name" value="NITRATE, FORMATE, IRON DEHYDROGENASE"/>
    <property type="match status" value="1"/>
</dbReference>
<comment type="function">
    <text evidence="2">Component of the cytosolic iron-sulfur (Fe/S) protein assembly machinery. Required for maturation of extramitochondrial Fe/S proteins.</text>
</comment>
<name>A0A0N5CZS8_THECL</name>
<reference evidence="4 5" key="2">
    <citation type="submission" date="2018-11" db="EMBL/GenBank/DDBJ databases">
        <authorList>
            <consortium name="Pathogen Informatics"/>
        </authorList>
    </citation>
    <scope>NUCLEOTIDE SEQUENCE [LARGE SCALE GENOMIC DNA]</scope>
</reference>
<dbReference type="STRING" id="103827.A0A0N5CZS8"/>
<dbReference type="SUPFAM" id="SSF53920">
    <property type="entry name" value="Fe-only hydrogenase"/>
    <property type="match status" value="1"/>
</dbReference>
<dbReference type="EMBL" id="UYYF01004380">
    <property type="protein sequence ID" value="VDN03315.1"/>
    <property type="molecule type" value="Genomic_DNA"/>
</dbReference>
<dbReference type="Gene3D" id="3.40.50.1780">
    <property type="match status" value="1"/>
</dbReference>
<evidence type="ECO:0000313" key="4">
    <source>
        <dbReference type="EMBL" id="VDN03315.1"/>
    </source>
</evidence>
<evidence type="ECO:0000256" key="2">
    <source>
        <dbReference type="ARBA" id="ARBA00025700"/>
    </source>
</evidence>